<dbReference type="Proteomes" id="UP000234681">
    <property type="component" value="Chromosome 8"/>
</dbReference>
<gene>
    <name evidence="1" type="ORF">rCG_25523</name>
</gene>
<proteinExistence type="predicted"/>
<sequence length="69" mass="7592">MKVPVHSVSVTKERSHVLVGLEDGKLIVVGAGQPSEVRSSQFARKLWRSSRRISQVSSGETEYNPGEAR</sequence>
<dbReference type="AlphaFoldDB" id="A6I3F5"/>
<evidence type="ECO:0000313" key="2">
    <source>
        <dbReference type="Proteomes" id="UP000234681"/>
    </source>
</evidence>
<organism evidence="1 2">
    <name type="scientific">Rattus norvegicus</name>
    <name type="common">Rat</name>
    <dbReference type="NCBI Taxonomy" id="10116"/>
    <lineage>
        <taxon>Eukaryota</taxon>
        <taxon>Metazoa</taxon>
        <taxon>Chordata</taxon>
        <taxon>Craniata</taxon>
        <taxon>Vertebrata</taxon>
        <taxon>Euteleostomi</taxon>
        <taxon>Mammalia</taxon>
        <taxon>Eutheria</taxon>
        <taxon>Euarchontoglires</taxon>
        <taxon>Glires</taxon>
        <taxon>Rodentia</taxon>
        <taxon>Myomorpha</taxon>
        <taxon>Muroidea</taxon>
        <taxon>Muridae</taxon>
        <taxon>Murinae</taxon>
        <taxon>Rattus</taxon>
    </lineage>
</organism>
<accession>A6I3F5</accession>
<dbReference type="EMBL" id="CH473954">
    <property type="protein sequence ID" value="EDL77072.1"/>
    <property type="molecule type" value="Genomic_DNA"/>
</dbReference>
<name>A6I3F5_RAT</name>
<evidence type="ECO:0000313" key="1">
    <source>
        <dbReference type="EMBL" id="EDL77072.1"/>
    </source>
</evidence>
<reference evidence="1 2" key="1">
    <citation type="submission" date="2005-09" db="EMBL/GenBank/DDBJ databases">
        <authorList>
            <person name="Mural R.J."/>
            <person name="Li P.W."/>
            <person name="Adams M.D."/>
            <person name="Amanatides P.G."/>
            <person name="Baden-Tillson H."/>
            <person name="Barnstead M."/>
            <person name="Chin S.H."/>
            <person name="Dew I."/>
            <person name="Evans C.A."/>
            <person name="Ferriera S."/>
            <person name="Flanigan M."/>
            <person name="Fosler C."/>
            <person name="Glodek A."/>
            <person name="Gu Z."/>
            <person name="Holt R.A."/>
            <person name="Jennings D."/>
            <person name="Kraft C.L."/>
            <person name="Lu F."/>
            <person name="Nguyen T."/>
            <person name="Nusskern D.R."/>
            <person name="Pfannkoch C.M."/>
            <person name="Sitter C."/>
            <person name="Sutton G.G."/>
            <person name="Venter J.C."/>
            <person name="Wang Z."/>
            <person name="Woodage T."/>
            <person name="Zheng X.H."/>
            <person name="Zhong F."/>
        </authorList>
    </citation>
    <scope>NUCLEOTIDE SEQUENCE [LARGE SCALE GENOMIC DNA]</scope>
    <source>
        <strain>BN</strain>
        <strain evidence="2">Sprague-Dawley</strain>
    </source>
</reference>
<protein>
    <submittedName>
        <fullName evidence="1">RCG25523</fullName>
    </submittedName>
</protein>